<dbReference type="Proteomes" id="UP000192639">
    <property type="component" value="Unassembled WGS sequence"/>
</dbReference>
<feature type="domain" description="Ubiquitin-like" evidence="1">
    <location>
        <begin position="8"/>
        <end position="84"/>
    </location>
</feature>
<gene>
    <name evidence="2" type="primary">RUB3</name>
    <name evidence="2" type="ORF">ECANGB1_1277</name>
</gene>
<organism evidence="2 3">
    <name type="scientific">Enterospora canceri</name>
    <dbReference type="NCBI Taxonomy" id="1081671"/>
    <lineage>
        <taxon>Eukaryota</taxon>
        <taxon>Fungi</taxon>
        <taxon>Fungi incertae sedis</taxon>
        <taxon>Microsporidia</taxon>
        <taxon>Enterocytozoonidae</taxon>
        <taxon>Enterospora</taxon>
    </lineage>
</organism>
<dbReference type="PRINTS" id="PR00348">
    <property type="entry name" value="UBIQUITIN"/>
</dbReference>
<protein>
    <submittedName>
        <fullName evidence="2">RUB3</fullName>
    </submittedName>
</protein>
<dbReference type="InterPro" id="IPR019956">
    <property type="entry name" value="Ubiquitin_dom"/>
</dbReference>
<reference evidence="2 3" key="1">
    <citation type="journal article" date="2017" name="Environ. Microbiol.">
        <title>Decay of the glycolytic pathway and adaptation to intranuclear parasitism within Enterocytozoonidae microsporidia.</title>
        <authorList>
            <person name="Wiredu Boakye D."/>
            <person name="Jaroenlak P."/>
            <person name="Prachumwat A."/>
            <person name="Williams T.A."/>
            <person name="Bateman K.S."/>
            <person name="Itsathitphaisarn O."/>
            <person name="Sritunyalucksana K."/>
            <person name="Paszkiewicz K.H."/>
            <person name="Moore K.A."/>
            <person name="Stentiford G.D."/>
            <person name="Williams B.A."/>
        </authorList>
    </citation>
    <scope>NUCLEOTIDE SEQUENCE [LARGE SCALE GENOMIC DNA]</scope>
    <source>
        <strain evidence="2 3">GB1</strain>
    </source>
</reference>
<dbReference type="AlphaFoldDB" id="A0A1Y1S730"/>
<comment type="caution">
    <text evidence="2">The sequence shown here is derived from an EMBL/GenBank/DDBJ whole genome shotgun (WGS) entry which is preliminary data.</text>
</comment>
<dbReference type="InterPro" id="IPR050158">
    <property type="entry name" value="Ubiquitin_ubiquitin-like"/>
</dbReference>
<dbReference type="EMBL" id="LWDP01000036">
    <property type="protein sequence ID" value="ORD93980.1"/>
    <property type="molecule type" value="Genomic_DNA"/>
</dbReference>
<proteinExistence type="predicted"/>
<dbReference type="PROSITE" id="PS50053">
    <property type="entry name" value="UBIQUITIN_2"/>
    <property type="match status" value="1"/>
</dbReference>
<sequence length="94" mass="10634">MFVLHPKMNLKLKSLTGKDKAIEIDGSATIAELKQKIEEYEKIPPEQQRLICNGKVLIQGDKTLTEYKINSNCVIHFVLALRGGENRLLSKARL</sequence>
<dbReference type="SUPFAM" id="SSF54236">
    <property type="entry name" value="Ubiquitin-like"/>
    <property type="match status" value="1"/>
</dbReference>
<dbReference type="VEuPathDB" id="MicrosporidiaDB:ECANGB1_1277"/>
<name>A0A1Y1S730_9MICR</name>
<accession>A0A1Y1S730</accession>
<evidence type="ECO:0000259" key="1">
    <source>
        <dbReference type="PROSITE" id="PS50053"/>
    </source>
</evidence>
<dbReference type="InterPro" id="IPR029071">
    <property type="entry name" value="Ubiquitin-like_domsf"/>
</dbReference>
<evidence type="ECO:0000313" key="2">
    <source>
        <dbReference type="EMBL" id="ORD93980.1"/>
    </source>
</evidence>
<evidence type="ECO:0000313" key="3">
    <source>
        <dbReference type="Proteomes" id="UP000192639"/>
    </source>
</evidence>
<dbReference type="PANTHER" id="PTHR10666">
    <property type="entry name" value="UBIQUITIN"/>
    <property type="match status" value="1"/>
</dbReference>
<keyword evidence="3" id="KW-1185">Reference proteome</keyword>
<dbReference type="Gene3D" id="3.10.20.90">
    <property type="entry name" value="Phosphatidylinositol 3-kinase Catalytic Subunit, Chain A, domain 1"/>
    <property type="match status" value="1"/>
</dbReference>
<dbReference type="SMART" id="SM00213">
    <property type="entry name" value="UBQ"/>
    <property type="match status" value="1"/>
</dbReference>
<dbReference type="Pfam" id="PF00240">
    <property type="entry name" value="ubiquitin"/>
    <property type="match status" value="1"/>
</dbReference>
<dbReference type="OrthoDB" id="419317at2759"/>
<dbReference type="InterPro" id="IPR000626">
    <property type="entry name" value="Ubiquitin-like_dom"/>
</dbReference>